<proteinExistence type="predicted"/>
<evidence type="ECO:0000313" key="7">
    <source>
        <dbReference type="Proteomes" id="UP000887229"/>
    </source>
</evidence>
<dbReference type="InterPro" id="IPR051219">
    <property type="entry name" value="Heterochromatin_chromo-domain"/>
</dbReference>
<dbReference type="PANTHER" id="PTHR22812">
    <property type="entry name" value="CHROMOBOX PROTEIN"/>
    <property type="match status" value="1"/>
</dbReference>
<dbReference type="AlphaFoldDB" id="A0A9P7ZGC2"/>
<name>A0A9P7ZGC2_9HYPO</name>
<feature type="compositionally biased region" description="Acidic residues" evidence="4">
    <location>
        <begin position="62"/>
        <end position="90"/>
    </location>
</feature>
<protein>
    <recommendedName>
        <fullName evidence="5">Chromo domain-containing protein</fullName>
    </recommendedName>
</protein>
<dbReference type="GO" id="GO:0006338">
    <property type="term" value="P:chromatin remodeling"/>
    <property type="evidence" value="ECO:0007669"/>
    <property type="project" value="UniProtKB-ARBA"/>
</dbReference>
<evidence type="ECO:0000256" key="4">
    <source>
        <dbReference type="SAM" id="MobiDB-lite"/>
    </source>
</evidence>
<dbReference type="CDD" id="cd00024">
    <property type="entry name" value="CD_CSD"/>
    <property type="match status" value="1"/>
</dbReference>
<organism evidence="6 7">
    <name type="scientific">Emericellopsis atlantica</name>
    <dbReference type="NCBI Taxonomy" id="2614577"/>
    <lineage>
        <taxon>Eukaryota</taxon>
        <taxon>Fungi</taxon>
        <taxon>Dikarya</taxon>
        <taxon>Ascomycota</taxon>
        <taxon>Pezizomycotina</taxon>
        <taxon>Sordariomycetes</taxon>
        <taxon>Hypocreomycetidae</taxon>
        <taxon>Hypocreales</taxon>
        <taxon>Bionectriaceae</taxon>
        <taxon>Emericellopsis</taxon>
    </lineage>
</organism>
<comment type="subcellular location">
    <subcellularLocation>
        <location evidence="1">Nucleus</location>
    </subcellularLocation>
</comment>
<dbReference type="SMART" id="SM00300">
    <property type="entry name" value="ChSh"/>
    <property type="match status" value="1"/>
</dbReference>
<feature type="compositionally biased region" description="Basic residues" evidence="4">
    <location>
        <begin position="158"/>
        <end position="167"/>
    </location>
</feature>
<comment type="caution">
    <text evidence="6">The sequence shown here is derived from an EMBL/GenBank/DDBJ whole genome shotgun (WGS) entry which is preliminary data.</text>
</comment>
<keyword evidence="3" id="KW-0539">Nucleus</keyword>
<gene>
    <name evidence="6" type="ORF">F5Z01DRAFT_663607</name>
</gene>
<dbReference type="OrthoDB" id="433924at2759"/>
<feature type="domain" description="Chromo" evidence="5">
    <location>
        <begin position="92"/>
        <end position="154"/>
    </location>
</feature>
<evidence type="ECO:0000313" key="6">
    <source>
        <dbReference type="EMBL" id="KAG9251485.1"/>
    </source>
</evidence>
<dbReference type="SMART" id="SM00298">
    <property type="entry name" value="CHROMO"/>
    <property type="match status" value="1"/>
</dbReference>
<evidence type="ECO:0000259" key="5">
    <source>
        <dbReference type="PROSITE" id="PS50013"/>
    </source>
</evidence>
<evidence type="ECO:0000256" key="2">
    <source>
        <dbReference type="ARBA" id="ARBA00011353"/>
    </source>
</evidence>
<dbReference type="Pfam" id="PF01393">
    <property type="entry name" value="Chromo_shadow"/>
    <property type="match status" value="1"/>
</dbReference>
<keyword evidence="7" id="KW-1185">Reference proteome</keyword>
<accession>A0A9P7ZGC2</accession>
<dbReference type="InterPro" id="IPR000953">
    <property type="entry name" value="Chromo/chromo_shadow_dom"/>
</dbReference>
<dbReference type="SUPFAM" id="SSF54160">
    <property type="entry name" value="Chromo domain-like"/>
    <property type="match status" value="2"/>
</dbReference>
<dbReference type="Proteomes" id="UP000887229">
    <property type="component" value="Unassembled WGS sequence"/>
</dbReference>
<dbReference type="Pfam" id="PF00385">
    <property type="entry name" value="Chromo"/>
    <property type="match status" value="1"/>
</dbReference>
<dbReference type="EMBL" id="MU251268">
    <property type="protein sequence ID" value="KAG9251485.1"/>
    <property type="molecule type" value="Genomic_DNA"/>
</dbReference>
<dbReference type="Gene3D" id="2.40.50.40">
    <property type="match status" value="2"/>
</dbReference>
<dbReference type="GO" id="GO:0005634">
    <property type="term" value="C:nucleus"/>
    <property type="evidence" value="ECO:0007669"/>
    <property type="project" value="UniProtKB-SubCell"/>
</dbReference>
<dbReference type="InterPro" id="IPR023780">
    <property type="entry name" value="Chromo_domain"/>
</dbReference>
<dbReference type="GO" id="GO:0000792">
    <property type="term" value="C:heterochromatin"/>
    <property type="evidence" value="ECO:0007669"/>
    <property type="project" value="UniProtKB-ARBA"/>
</dbReference>
<evidence type="ECO:0000256" key="3">
    <source>
        <dbReference type="ARBA" id="ARBA00023242"/>
    </source>
</evidence>
<sequence length="281" mass="30923">MAPKRRSRPGTTAFRKGATANHVSVAALSDSESDAGVAAIPTYPAPANGSSGPKIVGGPDAVIDDEDLPGSEGEEDNEDEDGEEEEEEENVFVVEAIKKHMVDEEGILRFQVKWEGYEKKADMTWEPEENLEEDASEVLKEYFAKVGGRDAILEQHAKATKGKKRGRQSAGPSTSKRSKREPHPDEEDAPASKPKSFVPPAGSWEDEVVSIDAADEDGNGTLTIFLNWQNGAKTKHPPSVVYKRCPQKMLRFYERHVKIVTTMKNEAEEKVQTLTQAEDES</sequence>
<dbReference type="InterPro" id="IPR008251">
    <property type="entry name" value="Chromo_shadow_dom"/>
</dbReference>
<dbReference type="GeneID" id="70294944"/>
<evidence type="ECO:0000256" key="1">
    <source>
        <dbReference type="ARBA" id="ARBA00004123"/>
    </source>
</evidence>
<comment type="subunit">
    <text evidence="2">Component of the NuA4 histone acetyltransferase complex.</text>
</comment>
<reference evidence="6" key="1">
    <citation type="journal article" date="2021" name="IMA Fungus">
        <title>Genomic characterization of three marine fungi, including Emericellopsis atlantica sp. nov. with signatures of a generalist lifestyle and marine biomass degradation.</title>
        <authorList>
            <person name="Hagestad O.C."/>
            <person name="Hou L."/>
            <person name="Andersen J.H."/>
            <person name="Hansen E.H."/>
            <person name="Altermark B."/>
            <person name="Li C."/>
            <person name="Kuhnert E."/>
            <person name="Cox R.J."/>
            <person name="Crous P.W."/>
            <person name="Spatafora J.W."/>
            <person name="Lail K."/>
            <person name="Amirebrahimi M."/>
            <person name="Lipzen A."/>
            <person name="Pangilinan J."/>
            <person name="Andreopoulos W."/>
            <person name="Hayes R.D."/>
            <person name="Ng V."/>
            <person name="Grigoriev I.V."/>
            <person name="Jackson S.A."/>
            <person name="Sutton T.D.S."/>
            <person name="Dobson A.D.W."/>
            <person name="Rama T."/>
        </authorList>
    </citation>
    <scope>NUCLEOTIDE SEQUENCE</scope>
    <source>
        <strain evidence="6">TS7</strain>
    </source>
</reference>
<feature type="region of interest" description="Disordered" evidence="4">
    <location>
        <begin position="28"/>
        <end position="90"/>
    </location>
</feature>
<dbReference type="RefSeq" id="XP_046115409.1">
    <property type="nucleotide sequence ID" value="XM_046264041.1"/>
</dbReference>
<dbReference type="InterPro" id="IPR023779">
    <property type="entry name" value="Chromodomain_CS"/>
</dbReference>
<dbReference type="CDD" id="cd18657">
    <property type="entry name" value="CSD_Swi6"/>
    <property type="match status" value="1"/>
</dbReference>
<dbReference type="PROSITE" id="PS00598">
    <property type="entry name" value="CHROMO_1"/>
    <property type="match status" value="1"/>
</dbReference>
<dbReference type="InterPro" id="IPR016197">
    <property type="entry name" value="Chromo-like_dom_sf"/>
</dbReference>
<feature type="region of interest" description="Disordered" evidence="4">
    <location>
        <begin position="153"/>
        <end position="205"/>
    </location>
</feature>
<dbReference type="PROSITE" id="PS50013">
    <property type="entry name" value="CHROMO_2"/>
    <property type="match status" value="1"/>
</dbReference>